<sequence length="145" mass="16345">MWHYDVKVIFRLDAQGCRRCAVDLDELLGIDLSNPSHRLARVLAEQDEQLVDRLVALRKASGKSQLDIAEAMGISQSAVARIESGERDPRLSTLRRYAHAIGAVITHTVDKYEHHRFTPTDYELAPVPESVADGQPEYLRLLLAR</sequence>
<dbReference type="GO" id="GO:0003677">
    <property type="term" value="F:DNA binding"/>
    <property type="evidence" value="ECO:0007669"/>
    <property type="project" value="InterPro"/>
</dbReference>
<dbReference type="SUPFAM" id="SSF47413">
    <property type="entry name" value="lambda repressor-like DNA-binding domains"/>
    <property type="match status" value="1"/>
</dbReference>
<organism evidence="2 3">
    <name type="scientific">Mycolicibacterium fortuitum</name>
    <name type="common">Mycobacterium fortuitum</name>
    <dbReference type="NCBI Taxonomy" id="1766"/>
    <lineage>
        <taxon>Bacteria</taxon>
        <taxon>Bacillati</taxon>
        <taxon>Actinomycetota</taxon>
        <taxon>Actinomycetes</taxon>
        <taxon>Mycobacteriales</taxon>
        <taxon>Mycobacteriaceae</taxon>
        <taxon>Mycolicibacterium</taxon>
    </lineage>
</organism>
<dbReference type="InterPro" id="IPR001387">
    <property type="entry name" value="Cro/C1-type_HTH"/>
</dbReference>
<dbReference type="PROSITE" id="PS50943">
    <property type="entry name" value="HTH_CROC1"/>
    <property type="match status" value="1"/>
</dbReference>
<gene>
    <name evidence="2" type="ORF">R4485_26920</name>
</gene>
<evidence type="ECO:0000313" key="2">
    <source>
        <dbReference type="EMBL" id="MDV7293790.1"/>
    </source>
</evidence>
<dbReference type="CDD" id="cd00093">
    <property type="entry name" value="HTH_XRE"/>
    <property type="match status" value="1"/>
</dbReference>
<dbReference type="Proteomes" id="UP001186041">
    <property type="component" value="Unassembled WGS sequence"/>
</dbReference>
<comment type="caution">
    <text evidence="2">The sequence shown here is derived from an EMBL/GenBank/DDBJ whole genome shotgun (WGS) entry which is preliminary data.</text>
</comment>
<name>A0AAE5AFS0_MYCFO</name>
<dbReference type="AlphaFoldDB" id="A0AAE5AFS0"/>
<dbReference type="InterPro" id="IPR010982">
    <property type="entry name" value="Lambda_DNA-bd_dom_sf"/>
</dbReference>
<accession>A0AAE5AFS0</accession>
<feature type="domain" description="HTH cro/C1-type" evidence="1">
    <location>
        <begin position="54"/>
        <end position="112"/>
    </location>
</feature>
<dbReference type="Pfam" id="PF01381">
    <property type="entry name" value="HTH_3"/>
    <property type="match status" value="1"/>
</dbReference>
<evidence type="ECO:0000259" key="1">
    <source>
        <dbReference type="PROSITE" id="PS50943"/>
    </source>
</evidence>
<proteinExistence type="predicted"/>
<evidence type="ECO:0000313" key="3">
    <source>
        <dbReference type="Proteomes" id="UP001186041"/>
    </source>
</evidence>
<dbReference type="EMBL" id="JAWLVV010000031">
    <property type="protein sequence ID" value="MDV7293790.1"/>
    <property type="molecule type" value="Genomic_DNA"/>
</dbReference>
<dbReference type="RefSeq" id="WP_264055619.1">
    <property type="nucleotide sequence ID" value="NZ_JACKTK010000013.1"/>
</dbReference>
<dbReference type="Gene3D" id="1.10.260.40">
    <property type="entry name" value="lambda repressor-like DNA-binding domains"/>
    <property type="match status" value="1"/>
</dbReference>
<protein>
    <submittedName>
        <fullName evidence="2">Helix-turn-helix domain-containing protein</fullName>
    </submittedName>
</protein>
<reference evidence="2" key="1">
    <citation type="submission" date="2023-10" db="EMBL/GenBank/DDBJ databases">
        <title>Mycolicibacterium fortuitum clinical isolates causing pulmonary infections in humans.</title>
        <authorList>
            <person name="Mejia-Ponce P.M."/>
            <person name="Zenteno-Cuevas R."/>
            <person name="Licona-Cassani C."/>
        </authorList>
    </citation>
    <scope>NUCLEOTIDE SEQUENCE</scope>
    <source>
        <strain evidence="2">M8</strain>
    </source>
</reference>
<dbReference type="SMART" id="SM00530">
    <property type="entry name" value="HTH_XRE"/>
    <property type="match status" value="1"/>
</dbReference>